<name>A0A0E9XP56_ANGAN</name>
<reference evidence="1" key="1">
    <citation type="submission" date="2014-11" db="EMBL/GenBank/DDBJ databases">
        <authorList>
            <person name="Amaro Gonzalez C."/>
        </authorList>
    </citation>
    <scope>NUCLEOTIDE SEQUENCE</scope>
</reference>
<evidence type="ECO:0000313" key="1">
    <source>
        <dbReference type="EMBL" id="JAI04523.1"/>
    </source>
</evidence>
<sequence length="27" mass="3312">MQTEIHTFVNLRNKTLQWNLLWISLIV</sequence>
<proteinExistence type="predicted"/>
<protein>
    <submittedName>
        <fullName evidence="1">Uncharacterized protein</fullName>
    </submittedName>
</protein>
<dbReference type="EMBL" id="GBXM01004055">
    <property type="protein sequence ID" value="JAI04523.1"/>
    <property type="molecule type" value="Transcribed_RNA"/>
</dbReference>
<reference evidence="1" key="2">
    <citation type="journal article" date="2015" name="Fish Shellfish Immunol.">
        <title>Early steps in the European eel (Anguilla anguilla)-Vibrio vulnificus interaction in the gills: Role of the RtxA13 toxin.</title>
        <authorList>
            <person name="Callol A."/>
            <person name="Pajuelo D."/>
            <person name="Ebbesson L."/>
            <person name="Teles M."/>
            <person name="MacKenzie S."/>
            <person name="Amaro C."/>
        </authorList>
    </citation>
    <scope>NUCLEOTIDE SEQUENCE</scope>
</reference>
<dbReference type="AlphaFoldDB" id="A0A0E9XP56"/>
<organism evidence="1">
    <name type="scientific">Anguilla anguilla</name>
    <name type="common">European freshwater eel</name>
    <name type="synonym">Muraena anguilla</name>
    <dbReference type="NCBI Taxonomy" id="7936"/>
    <lineage>
        <taxon>Eukaryota</taxon>
        <taxon>Metazoa</taxon>
        <taxon>Chordata</taxon>
        <taxon>Craniata</taxon>
        <taxon>Vertebrata</taxon>
        <taxon>Euteleostomi</taxon>
        <taxon>Actinopterygii</taxon>
        <taxon>Neopterygii</taxon>
        <taxon>Teleostei</taxon>
        <taxon>Anguilliformes</taxon>
        <taxon>Anguillidae</taxon>
        <taxon>Anguilla</taxon>
    </lineage>
</organism>
<accession>A0A0E9XP56</accession>